<name>A0A291P4B0_9GAMM</name>
<dbReference type="InterPro" id="IPR026555">
    <property type="entry name" value="NSL3/Tex30"/>
</dbReference>
<evidence type="ECO:0000259" key="1">
    <source>
        <dbReference type="Pfam" id="PF20408"/>
    </source>
</evidence>
<keyword evidence="3" id="KW-1185">Reference proteome</keyword>
<dbReference type="Gene3D" id="3.40.50.1820">
    <property type="entry name" value="alpha/beta hydrolase"/>
    <property type="match status" value="1"/>
</dbReference>
<dbReference type="InterPro" id="IPR046879">
    <property type="entry name" value="KANL3/Tex30_Abhydrolase"/>
</dbReference>
<dbReference type="GO" id="GO:0016787">
    <property type="term" value="F:hydrolase activity"/>
    <property type="evidence" value="ECO:0007669"/>
    <property type="project" value="UniProtKB-KW"/>
</dbReference>
<evidence type="ECO:0000313" key="3">
    <source>
        <dbReference type="Proteomes" id="UP000219993"/>
    </source>
</evidence>
<proteinExistence type="predicted"/>
<dbReference type="SUPFAM" id="SSF53474">
    <property type="entry name" value="alpha/beta-Hydrolases"/>
    <property type="match status" value="1"/>
</dbReference>
<evidence type="ECO:0000313" key="2">
    <source>
        <dbReference type="EMBL" id="ATJ81695.1"/>
    </source>
</evidence>
<dbReference type="Proteomes" id="UP000219993">
    <property type="component" value="Chromosome"/>
</dbReference>
<accession>A0A291P4B0</accession>
<dbReference type="AlphaFoldDB" id="A0A291P4B0"/>
<reference evidence="2 3" key="1">
    <citation type="journal article" date="2017" name="Sci. Rep.">
        <title>Revealing the Saline Adaptation Strategies of the Halophilic Bacterium Halomonas beimenensis through High-throughput Omics and Transposon Mutagenesis Approaches.</title>
        <authorList>
            <person name="Chen Y.H."/>
            <person name="Lin S.S."/>
            <person name="Shyu Y.T."/>
        </authorList>
    </citation>
    <scope>NUCLEOTIDE SEQUENCE [LARGE SCALE GENOMIC DNA]</scope>
    <source>
        <strain evidence="2 3">NTU-111</strain>
    </source>
</reference>
<gene>
    <name evidence="2" type="ORF">BEI_0708</name>
</gene>
<dbReference type="KEGG" id="hbe:BEI_0708"/>
<feature type="domain" description="KANL3/Tex30 alpha/beta hydrolase-like" evidence="1">
    <location>
        <begin position="47"/>
        <end position="233"/>
    </location>
</feature>
<dbReference type="InterPro" id="IPR029058">
    <property type="entry name" value="AB_hydrolase_fold"/>
</dbReference>
<dbReference type="RefSeq" id="WP_227644564.1">
    <property type="nucleotide sequence ID" value="NZ_BAAADT010000003.1"/>
</dbReference>
<keyword evidence="2" id="KW-0378">Hydrolase</keyword>
<organism evidence="2 3">
    <name type="scientific">Halomonas beimenensis</name>
    <dbReference type="NCBI Taxonomy" id="475662"/>
    <lineage>
        <taxon>Bacteria</taxon>
        <taxon>Pseudomonadati</taxon>
        <taxon>Pseudomonadota</taxon>
        <taxon>Gammaproteobacteria</taxon>
        <taxon>Oceanospirillales</taxon>
        <taxon>Halomonadaceae</taxon>
        <taxon>Halomonas</taxon>
    </lineage>
</organism>
<dbReference type="EMBL" id="CP021435">
    <property type="protein sequence ID" value="ATJ81695.1"/>
    <property type="molecule type" value="Genomic_DNA"/>
</dbReference>
<sequence length="243" mass="26653">MSDHSSQSFPLISLDSLGARLRDGVSGAWSIEGLGPLEVEGDGRAGRLLLTHGAGAGQDTAFLRGLRRALADSGVQTLAIEFAYLRRMREEGRRRPPPRVDHLVEELAQWCDSVSHHCPSPLWLGGKSMGGRVASLLAARDGAPGLVLCGYPFHPPRKPDRLRLDHWPRLDCPTLVVQGTRDPFGTREEVSGYPLPGVAELHWLEDGDHDWKPRRASGRTQEDLIREGGRWIAEAMGRHGSTA</sequence>
<dbReference type="PANTHER" id="PTHR13136:SF11">
    <property type="entry name" value="TESTIS-EXPRESSED PROTEIN 30"/>
    <property type="match status" value="1"/>
</dbReference>
<protein>
    <submittedName>
        <fullName evidence="2">Putative hydrolase of the alpha/beta-hydrolase fold</fullName>
    </submittedName>
</protein>
<dbReference type="Pfam" id="PF20408">
    <property type="entry name" value="Abhydrolase_11"/>
    <property type="match status" value="1"/>
</dbReference>
<dbReference type="PANTHER" id="PTHR13136">
    <property type="entry name" value="TESTIS DEVELOPMENT PROTEIN PRTD"/>
    <property type="match status" value="1"/>
</dbReference>